<gene>
    <name evidence="4" type="ORF">pdam_00019757</name>
</gene>
<evidence type="ECO:0000256" key="3">
    <source>
        <dbReference type="SAM" id="SignalP"/>
    </source>
</evidence>
<feature type="region of interest" description="Disordered" evidence="1">
    <location>
        <begin position="278"/>
        <end position="331"/>
    </location>
</feature>
<organism evidence="4 5">
    <name type="scientific">Pocillopora damicornis</name>
    <name type="common">Cauliflower coral</name>
    <name type="synonym">Millepora damicornis</name>
    <dbReference type="NCBI Taxonomy" id="46731"/>
    <lineage>
        <taxon>Eukaryota</taxon>
        <taxon>Metazoa</taxon>
        <taxon>Cnidaria</taxon>
        <taxon>Anthozoa</taxon>
        <taxon>Hexacorallia</taxon>
        <taxon>Scleractinia</taxon>
        <taxon>Astrocoeniina</taxon>
        <taxon>Pocilloporidae</taxon>
        <taxon>Pocillopora</taxon>
    </lineage>
</organism>
<dbReference type="AlphaFoldDB" id="A0A3M6U7Y2"/>
<evidence type="ECO:0000313" key="5">
    <source>
        <dbReference type="Proteomes" id="UP000275408"/>
    </source>
</evidence>
<protein>
    <submittedName>
        <fullName evidence="4">Uncharacterized protein</fullName>
    </submittedName>
</protein>
<keyword evidence="2" id="KW-0812">Transmembrane</keyword>
<evidence type="ECO:0000313" key="4">
    <source>
        <dbReference type="EMBL" id="RMX49770.1"/>
    </source>
</evidence>
<feature type="region of interest" description="Disordered" evidence="1">
    <location>
        <begin position="170"/>
        <end position="246"/>
    </location>
</feature>
<feature type="compositionally biased region" description="Polar residues" evidence="1">
    <location>
        <begin position="175"/>
        <end position="184"/>
    </location>
</feature>
<dbReference type="Proteomes" id="UP000275408">
    <property type="component" value="Unassembled WGS sequence"/>
</dbReference>
<keyword evidence="2" id="KW-1133">Transmembrane helix</keyword>
<feature type="compositionally biased region" description="Basic and acidic residues" evidence="1">
    <location>
        <begin position="280"/>
        <end position="301"/>
    </location>
</feature>
<evidence type="ECO:0000256" key="1">
    <source>
        <dbReference type="SAM" id="MobiDB-lite"/>
    </source>
</evidence>
<keyword evidence="2" id="KW-0472">Membrane</keyword>
<feature type="transmembrane region" description="Helical" evidence="2">
    <location>
        <begin position="109"/>
        <end position="134"/>
    </location>
</feature>
<feature type="compositionally biased region" description="Basic and acidic residues" evidence="1">
    <location>
        <begin position="185"/>
        <end position="202"/>
    </location>
</feature>
<feature type="signal peptide" evidence="3">
    <location>
        <begin position="1"/>
        <end position="30"/>
    </location>
</feature>
<name>A0A3M6U7Y2_POCDA</name>
<proteinExistence type="predicted"/>
<keyword evidence="5" id="KW-1185">Reference proteome</keyword>
<sequence>MLNNLRSLRQISFLSVFGIALLTLAQISHGGCETVHPANCSGWMPSNISDVWEACGNGRYIKRTLSKCNDGSAIKLLRYKCTDGYGSSTSCSCEEKPTEAGKLVVPEMFLYGLAVGVACIVFPTLFLVCMLHCYKKKKGKGRSLSQQNEAILTETQDTIEEDFSPPKRHVEEAETQNVGQSQESSEVRGKRIYENVVRKANDSPENSKAGASESRAPEATESGNEFNDGCNLQGVKPSGKTAKGRKGYLQIKREKTGEGHPLYENCEGSRRYMHLAPENKIQRDTPDAKNAKAKEKEDTKGLRSVSLPIKTQRELPKKTGTEPRCQPSSPAYVNAHMAKLIVSAKNTPNEKT</sequence>
<feature type="chain" id="PRO_5018100286" evidence="3">
    <location>
        <begin position="31"/>
        <end position="352"/>
    </location>
</feature>
<reference evidence="4 5" key="1">
    <citation type="journal article" date="2018" name="Sci. Rep.">
        <title>Comparative analysis of the Pocillopora damicornis genome highlights role of immune system in coral evolution.</title>
        <authorList>
            <person name="Cunning R."/>
            <person name="Bay R.A."/>
            <person name="Gillette P."/>
            <person name="Baker A.C."/>
            <person name="Traylor-Knowles N."/>
        </authorList>
    </citation>
    <scope>NUCLEOTIDE SEQUENCE [LARGE SCALE GENOMIC DNA]</scope>
    <source>
        <strain evidence="4">RSMAS</strain>
        <tissue evidence="4">Whole animal</tissue>
    </source>
</reference>
<dbReference type="EMBL" id="RCHS01002058">
    <property type="protein sequence ID" value="RMX49770.1"/>
    <property type="molecule type" value="Genomic_DNA"/>
</dbReference>
<accession>A0A3M6U7Y2</accession>
<evidence type="ECO:0000256" key="2">
    <source>
        <dbReference type="SAM" id="Phobius"/>
    </source>
</evidence>
<feature type="compositionally biased region" description="Basic and acidic residues" evidence="1">
    <location>
        <begin position="311"/>
        <end position="321"/>
    </location>
</feature>
<comment type="caution">
    <text evidence="4">The sequence shown here is derived from an EMBL/GenBank/DDBJ whole genome shotgun (WGS) entry which is preliminary data.</text>
</comment>
<keyword evidence="3" id="KW-0732">Signal</keyword>